<organism evidence="1">
    <name type="scientific">Pseudomonas aeruginosa</name>
    <dbReference type="NCBI Taxonomy" id="287"/>
    <lineage>
        <taxon>Bacteria</taxon>
        <taxon>Pseudomonadati</taxon>
        <taxon>Pseudomonadota</taxon>
        <taxon>Gammaproteobacteria</taxon>
        <taxon>Pseudomonadales</taxon>
        <taxon>Pseudomonadaceae</taxon>
        <taxon>Pseudomonas</taxon>
    </lineage>
</organism>
<protein>
    <submittedName>
        <fullName evidence="1">Uncharacterized protein</fullName>
    </submittedName>
</protein>
<dbReference type="RefSeq" id="WP_044265821.1">
    <property type="nucleotide sequence ID" value="NZ_CP081478.1"/>
</dbReference>
<reference evidence="1" key="1">
    <citation type="submission" date="2019-10" db="EMBL/GenBank/DDBJ databases">
        <title>Extensively Drug-Resistant Pseudomonas aeruginosa ST664 clone carrying KPC-2-encoding megaplasmid in a burn clinic.</title>
        <authorList>
            <person name="Li Z."/>
            <person name="Cai Z."/>
            <person name="Cai Z."/>
            <person name="Zhang Y."/>
            <person name="Fu T."/>
            <person name="Jin Y."/>
            <person name="Cheng Z."/>
            <person name="Jin S."/>
            <person name="Wu W."/>
            <person name="Yang L."/>
            <person name="Bai F."/>
        </authorList>
    </citation>
    <scope>NUCLEOTIDE SEQUENCE</scope>
    <source>
        <strain evidence="1">NK546</strain>
        <plasmid evidence="1">pNK546b</plasmid>
    </source>
</reference>
<keyword evidence="1" id="KW-0614">Plasmid</keyword>
<dbReference type="AlphaFoldDB" id="A0A6C0L3B5"/>
<geneLocation type="plasmid" evidence="1">
    <name>pNK546b</name>
</geneLocation>
<evidence type="ECO:0000313" key="1">
    <source>
        <dbReference type="EMBL" id="QHU24499.1"/>
    </source>
</evidence>
<accession>A0A6C0L3B5</accession>
<name>A0A6C0L3B5_PSEAI</name>
<dbReference type="EMBL" id="MN583270">
    <property type="protein sequence ID" value="QHU24499.1"/>
    <property type="molecule type" value="Genomic_DNA"/>
</dbReference>
<sequence>MFEVAFEEMTATVFVEEGAAGMAYMYGAADVQPGENKLRCAEGLALIRKLDRLQAGVPKHLHKKWRALRNQICFAFGPEMEAAI</sequence>
<proteinExistence type="predicted"/>